<comment type="similarity">
    <text evidence="1">Belongs to the carbohydrate kinase PfkB family.</text>
</comment>
<evidence type="ECO:0000313" key="5">
    <source>
        <dbReference type="EMBL" id="MPL58303.1"/>
    </source>
</evidence>
<evidence type="ECO:0000256" key="3">
    <source>
        <dbReference type="ARBA" id="ARBA00022777"/>
    </source>
</evidence>
<dbReference type="CDD" id="cd01942">
    <property type="entry name" value="ribokinase_group_A"/>
    <property type="match status" value="1"/>
</dbReference>
<dbReference type="Pfam" id="PF00294">
    <property type="entry name" value="PfkB"/>
    <property type="match status" value="1"/>
</dbReference>
<reference evidence="5" key="1">
    <citation type="submission" date="2019-08" db="EMBL/GenBank/DDBJ databases">
        <authorList>
            <person name="Kucharzyk K."/>
            <person name="Murdoch R.W."/>
            <person name="Higgins S."/>
            <person name="Loffler F."/>
        </authorList>
    </citation>
    <scope>NUCLEOTIDE SEQUENCE</scope>
</reference>
<dbReference type="PROSITE" id="PS00584">
    <property type="entry name" value="PFKB_KINASES_2"/>
    <property type="match status" value="1"/>
</dbReference>
<dbReference type="PRINTS" id="PR00990">
    <property type="entry name" value="RIBOKINASE"/>
</dbReference>
<accession>A0A644SUL9</accession>
<feature type="domain" description="Carbohydrate kinase PfkB" evidence="4">
    <location>
        <begin position="5"/>
        <end position="291"/>
    </location>
</feature>
<protein>
    <submittedName>
        <fullName evidence="5">ATP-dependent 6-phosphofructokinase</fullName>
        <ecNumber evidence="5">2.7.1.11</ecNumber>
    </submittedName>
</protein>
<dbReference type="PANTHER" id="PTHR10584">
    <property type="entry name" value="SUGAR KINASE"/>
    <property type="match status" value="1"/>
</dbReference>
<proteinExistence type="inferred from homology"/>
<evidence type="ECO:0000259" key="4">
    <source>
        <dbReference type="Pfam" id="PF00294"/>
    </source>
</evidence>
<organism evidence="5">
    <name type="scientific">bioreactor metagenome</name>
    <dbReference type="NCBI Taxonomy" id="1076179"/>
    <lineage>
        <taxon>unclassified sequences</taxon>
        <taxon>metagenomes</taxon>
        <taxon>ecological metagenomes</taxon>
    </lineage>
</organism>
<dbReference type="Gene3D" id="3.40.1190.20">
    <property type="match status" value="1"/>
</dbReference>
<dbReference type="EMBL" id="VSSQ01000006">
    <property type="protein sequence ID" value="MPL58303.1"/>
    <property type="molecule type" value="Genomic_DNA"/>
</dbReference>
<dbReference type="EC" id="2.7.1.11" evidence="5"/>
<evidence type="ECO:0000256" key="2">
    <source>
        <dbReference type="ARBA" id="ARBA00022679"/>
    </source>
</evidence>
<dbReference type="AlphaFoldDB" id="A0A644SUL9"/>
<name>A0A644SUL9_9ZZZZ</name>
<evidence type="ECO:0000256" key="1">
    <source>
        <dbReference type="ARBA" id="ARBA00010688"/>
    </source>
</evidence>
<dbReference type="GO" id="GO:0003872">
    <property type="term" value="F:6-phosphofructokinase activity"/>
    <property type="evidence" value="ECO:0007669"/>
    <property type="project" value="UniProtKB-EC"/>
</dbReference>
<dbReference type="InterPro" id="IPR011611">
    <property type="entry name" value="PfkB_dom"/>
</dbReference>
<keyword evidence="2 5" id="KW-0808">Transferase</keyword>
<dbReference type="InterPro" id="IPR029056">
    <property type="entry name" value="Ribokinase-like"/>
</dbReference>
<comment type="caution">
    <text evidence="5">The sequence shown here is derived from an EMBL/GenBank/DDBJ whole genome shotgun (WGS) entry which is preliminary data.</text>
</comment>
<dbReference type="InterPro" id="IPR002139">
    <property type="entry name" value="Ribo/fructo_kinase"/>
</dbReference>
<keyword evidence="3 5" id="KW-0418">Kinase</keyword>
<dbReference type="PANTHER" id="PTHR10584:SF166">
    <property type="entry name" value="RIBOKINASE"/>
    <property type="match status" value="1"/>
</dbReference>
<evidence type="ECO:0000313" key="6">
    <source>
        <dbReference type="EMBL" id="MPL72059.1"/>
    </source>
</evidence>
<dbReference type="PROSITE" id="PS00583">
    <property type="entry name" value="PFKB_KINASES_1"/>
    <property type="match status" value="1"/>
</dbReference>
<gene>
    <name evidence="5" type="primary">pfkB_1</name>
    <name evidence="6" type="synonym">pfkB_2</name>
    <name evidence="5" type="ORF">SDC9_03834</name>
    <name evidence="6" type="ORF">SDC9_17839</name>
</gene>
<dbReference type="InterPro" id="IPR002173">
    <property type="entry name" value="Carboh/pur_kinase_PfkB_CS"/>
</dbReference>
<dbReference type="SUPFAM" id="SSF53613">
    <property type="entry name" value="Ribokinase-like"/>
    <property type="match status" value="1"/>
</dbReference>
<dbReference type="EMBL" id="VSSQ01000063">
    <property type="protein sequence ID" value="MPL72059.1"/>
    <property type="molecule type" value="Genomic_DNA"/>
</dbReference>
<sequence length="308" mass="34293">MTKKKDLLVIGHTAIDYIMTVEEFPNPNSSTPIKTMKIFHGGAGANVAMVGSKLGLKTSLISAVGNKFLKSEYLDKMHDLNINTESMIMSKTEDTPTAFGMTNNKEDQVFYFYWGAGKEFLKADPPEKVIQSSEAIHLATGDPTYNRKSSIIGKNNEKTVSFDPGQDLNMYDSKKLKEVIKNSTILFGNHHEIERIQNSLNCDIAGLRELGPSIIVKTCGKEGSIVYTQKEKIKVDSIYRPAVDPTGAGDSYRAGFLYEYINGESLEKCAKFASAVSSFIVEKKGCQTNIPIFDQVIDRMNNFYNNQY</sequence>